<organism evidence="2 3">
    <name type="scientific">Paraburkholderia dipogonis</name>
    <dbReference type="NCBI Taxonomy" id="1211383"/>
    <lineage>
        <taxon>Bacteria</taxon>
        <taxon>Pseudomonadati</taxon>
        <taxon>Pseudomonadota</taxon>
        <taxon>Betaproteobacteria</taxon>
        <taxon>Burkholderiales</taxon>
        <taxon>Burkholderiaceae</taxon>
        <taxon>Paraburkholderia</taxon>
    </lineage>
</organism>
<sequence length="90" mass="10322">MAAPSQNYYDGIDRRLPGHGLDIRRLAERGILVDGKGPQKILLQRFTKRQIGPVFFEIIERRGEDGFGEGNFKTLFESQEKDQQQRGSRS</sequence>
<gene>
    <name evidence="2" type="ORF">PQR57_32280</name>
</gene>
<proteinExistence type="predicted"/>
<dbReference type="EMBL" id="JAQQEZ010000031">
    <property type="protein sequence ID" value="MFM0005666.1"/>
    <property type="molecule type" value="Genomic_DNA"/>
</dbReference>
<protein>
    <recommendedName>
        <fullName evidence="4">4-hydroxyphenylpyruvate dioxygenase</fullName>
    </recommendedName>
</protein>
<reference evidence="2 3" key="1">
    <citation type="journal article" date="2024" name="Chem. Sci.">
        <title>Discovery of megapolipeptins by genome mining of a Burkholderiales bacteria collection.</title>
        <authorList>
            <person name="Paulo B.S."/>
            <person name="Recchia M.J.J."/>
            <person name="Lee S."/>
            <person name="Fergusson C.H."/>
            <person name="Romanowski S.B."/>
            <person name="Hernandez A."/>
            <person name="Krull N."/>
            <person name="Liu D.Y."/>
            <person name="Cavanagh H."/>
            <person name="Bos A."/>
            <person name="Gray C.A."/>
            <person name="Murphy B.T."/>
            <person name="Linington R.G."/>
            <person name="Eustaquio A.S."/>
        </authorList>
    </citation>
    <scope>NUCLEOTIDE SEQUENCE [LARGE SCALE GENOMIC DNA]</scope>
    <source>
        <strain evidence="2 3">RL17-350-BIC-A</strain>
    </source>
</reference>
<evidence type="ECO:0000313" key="3">
    <source>
        <dbReference type="Proteomes" id="UP001629230"/>
    </source>
</evidence>
<dbReference type="InterPro" id="IPR005956">
    <property type="entry name" value="4OHPhenylPyrv_dOase"/>
</dbReference>
<evidence type="ECO:0008006" key="4">
    <source>
        <dbReference type="Google" id="ProtNLM"/>
    </source>
</evidence>
<evidence type="ECO:0000256" key="1">
    <source>
        <dbReference type="SAM" id="MobiDB-lite"/>
    </source>
</evidence>
<name>A0ABW9B0C0_9BURK</name>
<comment type="caution">
    <text evidence="2">The sequence shown here is derived from an EMBL/GenBank/DDBJ whole genome shotgun (WGS) entry which is preliminary data.</text>
</comment>
<feature type="region of interest" description="Disordered" evidence="1">
    <location>
        <begin position="70"/>
        <end position="90"/>
    </location>
</feature>
<dbReference type="RefSeq" id="WP_408180360.1">
    <property type="nucleotide sequence ID" value="NZ_JAQQEZ010000031.1"/>
</dbReference>
<dbReference type="SUPFAM" id="SSF54593">
    <property type="entry name" value="Glyoxalase/Bleomycin resistance protein/Dihydroxybiphenyl dioxygenase"/>
    <property type="match status" value="1"/>
</dbReference>
<dbReference type="InterPro" id="IPR029068">
    <property type="entry name" value="Glyas_Bleomycin-R_OHBP_Dase"/>
</dbReference>
<dbReference type="PANTHER" id="PTHR11959">
    <property type="entry name" value="4-HYDROXYPHENYLPYRUVATE DIOXYGENASE"/>
    <property type="match status" value="1"/>
</dbReference>
<dbReference type="Proteomes" id="UP001629230">
    <property type="component" value="Unassembled WGS sequence"/>
</dbReference>
<evidence type="ECO:0000313" key="2">
    <source>
        <dbReference type="EMBL" id="MFM0005666.1"/>
    </source>
</evidence>
<dbReference type="PANTHER" id="PTHR11959:SF1">
    <property type="entry name" value="4-HYDROXYPHENYLPYRUVATE DIOXYGENASE"/>
    <property type="match status" value="1"/>
</dbReference>
<dbReference type="Gene3D" id="3.10.180.10">
    <property type="entry name" value="2,3-Dihydroxybiphenyl 1,2-Dioxygenase, domain 1"/>
    <property type="match status" value="1"/>
</dbReference>
<keyword evidence="3" id="KW-1185">Reference proteome</keyword>
<accession>A0ABW9B0C0</accession>